<feature type="region of interest" description="Disordered" evidence="1">
    <location>
        <begin position="44"/>
        <end position="63"/>
    </location>
</feature>
<dbReference type="KEGG" id="nfn:NFRAN_2437"/>
<dbReference type="RefSeq" id="WP_134484881.1">
    <property type="nucleotide sequence ID" value="NZ_LR216287.1"/>
</dbReference>
<name>A0A484IF32_9ARCH</name>
<dbReference type="Proteomes" id="UP000294299">
    <property type="component" value="Chromosome NFRAN"/>
</dbReference>
<gene>
    <name evidence="2" type="ORF">NFRAN_2437</name>
</gene>
<proteinExistence type="predicted"/>
<evidence type="ECO:0000256" key="1">
    <source>
        <dbReference type="SAM" id="MobiDB-lite"/>
    </source>
</evidence>
<organism evidence="2 3">
    <name type="scientific">Candidatus Nitrosocosmicus franklandianus</name>
    <dbReference type="NCBI Taxonomy" id="1798806"/>
    <lineage>
        <taxon>Archaea</taxon>
        <taxon>Nitrososphaerota</taxon>
        <taxon>Nitrososphaeria</taxon>
        <taxon>Nitrososphaerales</taxon>
        <taxon>Nitrososphaeraceae</taxon>
        <taxon>Candidatus Nitrosocosmicus</taxon>
    </lineage>
</organism>
<dbReference type="OrthoDB" id="8341at2157"/>
<protein>
    <submittedName>
        <fullName evidence="2">Uncharacterized protein</fullName>
    </submittedName>
</protein>
<evidence type="ECO:0000313" key="3">
    <source>
        <dbReference type="Proteomes" id="UP000294299"/>
    </source>
</evidence>
<dbReference type="GeneID" id="39421640"/>
<dbReference type="EMBL" id="LR216287">
    <property type="protein sequence ID" value="VFJ14759.1"/>
    <property type="molecule type" value="Genomic_DNA"/>
</dbReference>
<accession>A0A484IF32</accession>
<reference evidence="2 3" key="1">
    <citation type="submission" date="2019-02" db="EMBL/GenBank/DDBJ databases">
        <authorList>
            <person name="Lehtovirta-Morley E L."/>
        </authorList>
    </citation>
    <scope>NUCLEOTIDE SEQUENCE [LARGE SCALE GENOMIC DNA]</scope>
    <source>
        <strain evidence="2">NFRAN1</strain>
    </source>
</reference>
<sequence length="102" mass="10750">MFGSIITVDRISELGAISGKTIQDLFKLNVTAIVKGHTPIGDGGGGNFVCNPSSTKDNNGKVIETTDRSVAIDGIPKELEMNRSSVGSMKAAGMFVTKLEYT</sequence>
<dbReference type="AlphaFoldDB" id="A0A484IF32"/>
<evidence type="ECO:0000313" key="2">
    <source>
        <dbReference type="EMBL" id="VFJ14759.1"/>
    </source>
</evidence>
<keyword evidence="3" id="KW-1185">Reference proteome</keyword>